<dbReference type="GO" id="GO:0016887">
    <property type="term" value="F:ATP hydrolysis activity"/>
    <property type="evidence" value="ECO:0007669"/>
    <property type="project" value="InterPro"/>
</dbReference>
<evidence type="ECO:0000256" key="1">
    <source>
        <dbReference type="ARBA" id="ARBA00004417"/>
    </source>
</evidence>
<name>A8IQH9_AZOC5</name>
<reference evidence="8" key="2">
    <citation type="submission" date="2007-04" db="EMBL/GenBank/DDBJ databases">
        <title>Complete genome sequence of the nitrogen-fixing bacterium Azorhizobium caulinodans ORS571.</title>
        <authorList>
            <person name="Lee K.B."/>
            <person name="Backer P.D."/>
            <person name="Aono T."/>
            <person name="Liu C.T."/>
            <person name="Suzuki S."/>
            <person name="Suzuki T."/>
            <person name="Kaneko T."/>
            <person name="Yamada M."/>
            <person name="Tabata S."/>
            <person name="Kupfer D.M."/>
            <person name="Najar F.Z."/>
            <person name="Wiley G.B."/>
            <person name="Roe B."/>
            <person name="Binnewies T."/>
            <person name="Ussery D."/>
            <person name="Vereecke D."/>
            <person name="Gevers D."/>
            <person name="Holsters M."/>
            <person name="Oyaizu H."/>
        </authorList>
    </citation>
    <scope>NUCLEOTIDE SEQUENCE [LARGE SCALE GENOMIC DNA]</scope>
    <source>
        <strain evidence="8">ATCC 43989 / DSM 5975 / JCM 20966 / LMG 6465 / NBRC 14845 / NCIMB 13405 / ORS 571</strain>
    </source>
</reference>
<dbReference type="SUPFAM" id="SSF50331">
    <property type="entry name" value="MOP-like"/>
    <property type="match status" value="1"/>
</dbReference>
<evidence type="ECO:0000256" key="4">
    <source>
        <dbReference type="ARBA" id="ARBA00022741"/>
    </source>
</evidence>
<comment type="subcellular location">
    <subcellularLocation>
        <location evidence="1">Cell inner membrane</location>
        <topology evidence="1">Peripheral membrane protein</topology>
    </subcellularLocation>
</comment>
<feature type="domain" description="ABC transporter" evidence="6">
    <location>
        <begin position="12"/>
        <end position="244"/>
    </location>
</feature>
<dbReference type="InterPro" id="IPR008995">
    <property type="entry name" value="Mo/tungstate-bd_C_term_dom"/>
</dbReference>
<dbReference type="Pfam" id="PF00005">
    <property type="entry name" value="ABC_tran"/>
    <property type="match status" value="1"/>
</dbReference>
<evidence type="ECO:0000313" key="7">
    <source>
        <dbReference type="EMBL" id="BAF86783.1"/>
    </source>
</evidence>
<dbReference type="InterPro" id="IPR013611">
    <property type="entry name" value="Transp-assoc_OB_typ2"/>
</dbReference>
<dbReference type="InterPro" id="IPR050093">
    <property type="entry name" value="ABC_SmlMolc_Importer"/>
</dbReference>
<protein>
    <submittedName>
        <fullName evidence="7">Putative ABC transporter</fullName>
    </submittedName>
</protein>
<evidence type="ECO:0000256" key="5">
    <source>
        <dbReference type="ARBA" id="ARBA00022840"/>
    </source>
</evidence>
<dbReference type="KEGG" id="azc:AZC_0785"/>
<evidence type="ECO:0000256" key="2">
    <source>
        <dbReference type="ARBA" id="ARBA00005417"/>
    </source>
</evidence>
<keyword evidence="8" id="KW-1185">Reference proteome</keyword>
<dbReference type="PANTHER" id="PTHR42781">
    <property type="entry name" value="SPERMIDINE/PUTRESCINE IMPORT ATP-BINDING PROTEIN POTA"/>
    <property type="match status" value="1"/>
</dbReference>
<evidence type="ECO:0000259" key="6">
    <source>
        <dbReference type="PROSITE" id="PS50893"/>
    </source>
</evidence>
<evidence type="ECO:0000256" key="3">
    <source>
        <dbReference type="ARBA" id="ARBA00022448"/>
    </source>
</evidence>
<dbReference type="PROSITE" id="PS50893">
    <property type="entry name" value="ABC_TRANSPORTER_2"/>
    <property type="match status" value="1"/>
</dbReference>
<reference evidence="7 8" key="6">
    <citation type="journal article" date="2011" name="Appl. Environ. Microbiol.">
        <title>Involvement of the azorhizobial chromosome partition gene (parA) in the onset of bacteroid differentiation during Sesbania rostrata stem nodule development.</title>
        <authorList>
            <person name="Liu CT."/>
            <person name="Lee KB."/>
            <person name="Wang YS."/>
            <person name="Peng MH."/>
            <person name="Lee KT."/>
            <person name="Suzuki S."/>
            <person name="Suzuki T."/>
            <person name="Oyaizu H."/>
        </authorList>
    </citation>
    <scope>NUCLEOTIDE SEQUENCE [LARGE SCALE GENOMIC DNA]</scope>
    <source>
        <strain evidence="8">ATCC 43989 / DSM 5975 / JCM 20966 / LMG 6465 / NBRC 14845 / NCIMB 13405 / ORS 571</strain>
    </source>
</reference>
<dbReference type="PANTHER" id="PTHR42781:SF4">
    <property type="entry name" value="SPERMIDINE_PUTRESCINE IMPORT ATP-BINDING PROTEIN POTA"/>
    <property type="match status" value="1"/>
</dbReference>
<sequence length="349" mass="37639">MTEKQAPTGAAITLEACGKTFADGTRALEPVNLAITPGETIVLLGPSGCGKTTTLRIIAGLESPDRGGRVLFDGQDVTELPIEKRNVGMVFQSYALFPNMSVIENVAYGLRVRGVAKAERLARAREVLEMMRIDQLADRRIDQLSGGQRQRVALARALAVRPRVILLDEPLTALDAALREHLRAEIDGLLRRLAITAIYVTHDQAEALALGDRIVVMRHGAIAQIGSPRDIYFRPADEFVASFVGVTNRIEGAVRNGVFESAAGRVLLTGGDRDTATLAFRPETAELCAPAEGALRLRVDQVHFQGARQRVQLSAPDGSRIIIEAAAETELSLGQDVGVRLDPSRIAVV</sequence>
<dbReference type="SMART" id="SM00382">
    <property type="entry name" value="AAA"/>
    <property type="match status" value="1"/>
</dbReference>
<reference evidence="7 8" key="1">
    <citation type="journal article" date="2007" name="Appl. Environ. Microbiol.">
        <title>Rhizobial factors required for stem nodule maturation and maintenance in Sesbania rostrata-Azorhizobium caulinodans ORS571 symbiosis.</title>
        <authorList>
            <person name="Suzuki S."/>
            <person name="Aono T."/>
            <person name="Lee KB."/>
            <person name="Suzuki T."/>
            <person name="Liu CT."/>
            <person name="Miwa H."/>
            <person name="Wakao S."/>
            <person name="Iki T."/>
            <person name="Oyaizu H."/>
        </authorList>
    </citation>
    <scope>NUCLEOTIDE SEQUENCE [LARGE SCALE GENOMIC DNA]</scope>
    <source>
        <strain evidence="8">ATCC 43989 / DSM 5975 / JCM 20966 / LMG 6465 / NBRC 14845 / NCIMB 13405 / ORS 571</strain>
    </source>
</reference>
<dbReference type="InterPro" id="IPR017871">
    <property type="entry name" value="ABC_transporter-like_CS"/>
</dbReference>
<dbReference type="GO" id="GO:0140359">
    <property type="term" value="F:ABC-type transporter activity"/>
    <property type="evidence" value="ECO:0007669"/>
    <property type="project" value="UniProtKB-ARBA"/>
</dbReference>
<dbReference type="Proteomes" id="UP000000270">
    <property type="component" value="Chromosome"/>
</dbReference>
<dbReference type="Gene3D" id="3.40.50.300">
    <property type="entry name" value="P-loop containing nucleotide triphosphate hydrolases"/>
    <property type="match status" value="1"/>
</dbReference>
<dbReference type="EMBL" id="AP009384">
    <property type="protein sequence ID" value="BAF86783.1"/>
    <property type="molecule type" value="Genomic_DNA"/>
</dbReference>
<reference evidence="7 8" key="5">
    <citation type="journal article" date="2010" name="Appl. Environ. Microbiol.">
        <title>phrR-like gene praR of Azorhizobium caulinodans ORS571 is essential for symbiosis with Sesbania rostrata and is involved in expression of reb genes.</title>
        <authorList>
            <person name="Akiba N."/>
            <person name="Aono T."/>
            <person name="Toyazaki H."/>
            <person name="Sato S."/>
            <person name="Oyaizu H."/>
        </authorList>
    </citation>
    <scope>NUCLEOTIDE SEQUENCE [LARGE SCALE GENOMIC DNA]</scope>
    <source>
        <strain evidence="8">ATCC 43989 / DSM 5975 / JCM 20966 / LMG 6465 / NBRC 14845 / NCIMB 13405 / ORS 571</strain>
    </source>
</reference>
<reference evidence="7 8" key="3">
    <citation type="journal article" date="2008" name="BMC Genomics">
        <title>The genome of the versatile nitrogen fixer Azorhizobium caulinodans ORS571.</title>
        <authorList>
            <person name="Lee KB."/>
            <person name="Backer P.D."/>
            <person name="Aono T."/>
            <person name="Liu CT."/>
            <person name="Suzuki S."/>
            <person name="Suzuki T."/>
            <person name="Kaneko T."/>
            <person name="Yamada M."/>
            <person name="Tabata S."/>
            <person name="Kupfer D.M."/>
            <person name="Najar F.Z."/>
            <person name="Wiley G.B."/>
            <person name="Roe B."/>
            <person name="Binnewies T.T."/>
            <person name="Ussery D.W."/>
            <person name="D'Haeze W."/>
            <person name="Herder J.D."/>
            <person name="Gevers D."/>
            <person name="Vereecke D."/>
            <person name="Holsters M."/>
            <person name="Oyaizu H."/>
        </authorList>
    </citation>
    <scope>NUCLEOTIDE SEQUENCE [LARGE SCALE GENOMIC DNA]</scope>
    <source>
        <strain evidence="8">ATCC 43989 / DSM 5975 / JCM 20966 / LMG 6465 / NBRC 14845 / NCIMB 13405 / ORS 571</strain>
    </source>
</reference>
<evidence type="ECO:0000313" key="8">
    <source>
        <dbReference type="Proteomes" id="UP000000270"/>
    </source>
</evidence>
<dbReference type="SUPFAM" id="SSF52540">
    <property type="entry name" value="P-loop containing nucleoside triphosphate hydrolases"/>
    <property type="match status" value="1"/>
</dbReference>
<dbReference type="InterPro" id="IPR003593">
    <property type="entry name" value="AAA+_ATPase"/>
</dbReference>
<comment type="similarity">
    <text evidence="2">Belongs to the ABC transporter superfamily.</text>
</comment>
<dbReference type="GO" id="GO:0043190">
    <property type="term" value="C:ATP-binding cassette (ABC) transporter complex"/>
    <property type="evidence" value="ECO:0007669"/>
    <property type="project" value="InterPro"/>
</dbReference>
<gene>
    <name evidence="7" type="ordered locus">AZC_0785</name>
</gene>
<organism evidence="7 8">
    <name type="scientific">Azorhizobium caulinodans (strain ATCC 43989 / DSM 5975 / JCM 20966 / LMG 6465 / NBRC 14845 / NCIMB 13405 / ORS 571)</name>
    <dbReference type="NCBI Taxonomy" id="438753"/>
    <lineage>
        <taxon>Bacteria</taxon>
        <taxon>Pseudomonadati</taxon>
        <taxon>Pseudomonadota</taxon>
        <taxon>Alphaproteobacteria</taxon>
        <taxon>Hyphomicrobiales</taxon>
        <taxon>Xanthobacteraceae</taxon>
        <taxon>Azorhizobium</taxon>
    </lineage>
</organism>
<reference evidence="7 8" key="4">
    <citation type="journal article" date="2009" name="Appl. Environ. Microbiol.">
        <title>Comparative genome-wide transcriptional profiling of Azorhizobium caulinodans ORS571 grown under free-living and symbiotic conditions.</title>
        <authorList>
            <person name="Tsukada S."/>
            <person name="Aono T."/>
            <person name="Akiba N."/>
            <person name="Lee KB."/>
            <person name="Liu CT."/>
            <person name="Toyazaki H."/>
            <person name="Oyaizu H."/>
        </authorList>
    </citation>
    <scope>NUCLEOTIDE SEQUENCE [LARGE SCALE GENOMIC DNA]</scope>
    <source>
        <strain evidence="8">ATCC 43989 / DSM 5975 / JCM 20966 / LMG 6465 / NBRC 14845 / NCIMB 13405 / ORS 571</strain>
    </source>
</reference>
<dbReference type="STRING" id="438753.AZC_0785"/>
<dbReference type="HOGENOM" id="CLU_000604_1_1_5"/>
<dbReference type="InterPro" id="IPR027417">
    <property type="entry name" value="P-loop_NTPase"/>
</dbReference>
<keyword evidence="5" id="KW-0067">ATP-binding</keyword>
<dbReference type="FunFam" id="3.40.50.300:FF:000042">
    <property type="entry name" value="Maltose/maltodextrin ABC transporter, ATP-binding protein"/>
    <property type="match status" value="1"/>
</dbReference>
<keyword evidence="4" id="KW-0547">Nucleotide-binding</keyword>
<keyword evidence="3" id="KW-0813">Transport</keyword>
<proteinExistence type="inferred from homology"/>
<dbReference type="AlphaFoldDB" id="A8IQH9"/>
<dbReference type="RefSeq" id="WP_012169316.1">
    <property type="nucleotide sequence ID" value="NC_009937.1"/>
</dbReference>
<dbReference type="InterPro" id="IPR003439">
    <property type="entry name" value="ABC_transporter-like_ATP-bd"/>
</dbReference>
<dbReference type="PROSITE" id="PS00211">
    <property type="entry name" value="ABC_TRANSPORTER_1"/>
    <property type="match status" value="1"/>
</dbReference>
<accession>A8IQH9</accession>
<dbReference type="Pfam" id="PF08402">
    <property type="entry name" value="TOBE_2"/>
    <property type="match status" value="1"/>
</dbReference>
<dbReference type="eggNOG" id="COG3842">
    <property type="taxonomic scope" value="Bacteria"/>
</dbReference>
<dbReference type="GO" id="GO:0005524">
    <property type="term" value="F:ATP binding"/>
    <property type="evidence" value="ECO:0007669"/>
    <property type="project" value="UniProtKB-KW"/>
</dbReference>